<sequence>MAKAGRLAMLSPVSVRLQLKLLDINTRHSQITVDNTQQLPAPVPIRLVVEIELTATYSDGTDFTCRTCYSDVVVMLNEDGEVGLHHGSKGRCISPGGHLITGARVIKHTLRVAFIPYDDFDSEKEKCTNKRRYEPPFYFDATLSKEDGQYSIVTERGRHPCGECEFDILPKVAKPVTVHLWQLKKKPLVNATCKLDIEIVQDPYVVEVEKTLGTERNSATYSLRGSSVSTDSARVSVSSIQVDRVGRAQSARQYFHSSTNVAIQPEEDEYDSDDCVDMSFLEAELGKHLEDMCMDANLTRSECALLKAWNKHVIRDRPLGRCQYKDSLMRFISKRDTVDHADIMTLLFMLRENGLLMADEVFEVARRSKELQGKRKHLHI</sequence>
<dbReference type="InParanoid" id="A0A0L0HPQ0"/>
<feature type="domain" description="Polycomb protein VEFS-Box" evidence="7">
    <location>
        <begin position="249"/>
        <end position="336"/>
    </location>
</feature>
<evidence type="ECO:0000313" key="8">
    <source>
        <dbReference type="EMBL" id="KND02945.1"/>
    </source>
</evidence>
<dbReference type="CDD" id="cd21521">
    <property type="entry name" value="VEFS-box"/>
    <property type="match status" value="1"/>
</dbReference>
<dbReference type="EMBL" id="KQ257452">
    <property type="protein sequence ID" value="KND02945.1"/>
    <property type="molecule type" value="Genomic_DNA"/>
</dbReference>
<gene>
    <name evidence="8" type="ORF">SPPG_02024</name>
</gene>
<evidence type="ECO:0000256" key="1">
    <source>
        <dbReference type="ARBA" id="ARBA00007416"/>
    </source>
</evidence>
<keyword evidence="5" id="KW-0805">Transcription regulation</keyword>
<keyword evidence="2" id="KW-0479">Metal-binding</keyword>
<organism evidence="8 9">
    <name type="scientific">Spizellomyces punctatus (strain DAOM BR117)</name>
    <dbReference type="NCBI Taxonomy" id="645134"/>
    <lineage>
        <taxon>Eukaryota</taxon>
        <taxon>Fungi</taxon>
        <taxon>Fungi incertae sedis</taxon>
        <taxon>Chytridiomycota</taxon>
        <taxon>Chytridiomycota incertae sedis</taxon>
        <taxon>Chytridiomycetes</taxon>
        <taxon>Spizellomycetales</taxon>
        <taxon>Spizellomycetaceae</taxon>
        <taxon>Spizellomyces</taxon>
    </lineage>
</organism>
<dbReference type="GO" id="GO:0008270">
    <property type="term" value="F:zinc ion binding"/>
    <property type="evidence" value="ECO:0007669"/>
    <property type="project" value="UniProtKB-KW"/>
</dbReference>
<accession>A0A0L0HPQ0</accession>
<reference evidence="8 9" key="1">
    <citation type="submission" date="2009-08" db="EMBL/GenBank/DDBJ databases">
        <title>The Genome Sequence of Spizellomyces punctatus strain DAOM BR117.</title>
        <authorList>
            <consortium name="The Broad Institute Genome Sequencing Platform"/>
            <person name="Russ C."/>
            <person name="Cuomo C."/>
            <person name="Shea T."/>
            <person name="Young S.K."/>
            <person name="Zeng Q."/>
            <person name="Koehrsen M."/>
            <person name="Haas B."/>
            <person name="Borodovsky M."/>
            <person name="Guigo R."/>
            <person name="Alvarado L."/>
            <person name="Berlin A."/>
            <person name="Bochicchio J."/>
            <person name="Borenstein D."/>
            <person name="Chapman S."/>
            <person name="Chen Z."/>
            <person name="Engels R."/>
            <person name="Freedman E."/>
            <person name="Gellesch M."/>
            <person name="Goldberg J."/>
            <person name="Griggs A."/>
            <person name="Gujja S."/>
            <person name="Heiman D."/>
            <person name="Hepburn T."/>
            <person name="Howarth C."/>
            <person name="Jen D."/>
            <person name="Larson L."/>
            <person name="Lewis B."/>
            <person name="Mehta T."/>
            <person name="Park D."/>
            <person name="Pearson M."/>
            <person name="Roberts A."/>
            <person name="Saif S."/>
            <person name="Shenoy N."/>
            <person name="Sisk P."/>
            <person name="Stolte C."/>
            <person name="Sykes S."/>
            <person name="Thomson T."/>
            <person name="Walk T."/>
            <person name="White J."/>
            <person name="Yandava C."/>
            <person name="Burger G."/>
            <person name="Gray M.W."/>
            <person name="Holland P.W.H."/>
            <person name="King N."/>
            <person name="Lang F.B.F."/>
            <person name="Roger A.J."/>
            <person name="Ruiz-Trillo I."/>
            <person name="Lander E."/>
            <person name="Nusbaum C."/>
        </authorList>
    </citation>
    <scope>NUCLEOTIDE SEQUENCE [LARGE SCALE GENOMIC DNA]</scope>
    <source>
        <strain evidence="8 9">DAOM BR117</strain>
    </source>
</reference>
<evidence type="ECO:0000313" key="9">
    <source>
        <dbReference type="Proteomes" id="UP000053201"/>
    </source>
</evidence>
<evidence type="ECO:0000256" key="4">
    <source>
        <dbReference type="ARBA" id="ARBA00022833"/>
    </source>
</evidence>
<evidence type="ECO:0000256" key="3">
    <source>
        <dbReference type="ARBA" id="ARBA00022771"/>
    </source>
</evidence>
<evidence type="ECO:0000256" key="5">
    <source>
        <dbReference type="ARBA" id="ARBA00023015"/>
    </source>
</evidence>
<keyword evidence="3" id="KW-0863">Zinc-finger</keyword>
<dbReference type="VEuPathDB" id="FungiDB:SPPG_02024"/>
<keyword evidence="4" id="KW-0862">Zinc</keyword>
<dbReference type="Proteomes" id="UP000053201">
    <property type="component" value="Unassembled WGS sequence"/>
</dbReference>
<dbReference type="RefSeq" id="XP_016610984.1">
    <property type="nucleotide sequence ID" value="XM_016750330.1"/>
</dbReference>
<dbReference type="GeneID" id="27685648"/>
<keyword evidence="9" id="KW-1185">Reference proteome</keyword>
<evidence type="ECO:0000259" key="7">
    <source>
        <dbReference type="Pfam" id="PF09733"/>
    </source>
</evidence>
<protein>
    <recommendedName>
        <fullName evidence="7">Polycomb protein VEFS-Box domain-containing protein</fullName>
    </recommendedName>
</protein>
<comment type="similarity">
    <text evidence="1">Belongs to the VEFS (VRN2-EMF2-FIS2-SU(Z)12) family.</text>
</comment>
<evidence type="ECO:0000256" key="2">
    <source>
        <dbReference type="ARBA" id="ARBA00022723"/>
    </source>
</evidence>
<keyword evidence="6" id="KW-0804">Transcription</keyword>
<evidence type="ECO:0000256" key="6">
    <source>
        <dbReference type="ARBA" id="ARBA00023163"/>
    </source>
</evidence>
<name>A0A0L0HPQ0_SPIPD</name>
<dbReference type="AlphaFoldDB" id="A0A0L0HPQ0"/>
<dbReference type="InterPro" id="IPR019135">
    <property type="entry name" value="Polycomb_protein_VEFS-Box"/>
</dbReference>
<dbReference type="Pfam" id="PF09733">
    <property type="entry name" value="VEFS-Box"/>
    <property type="match status" value="1"/>
</dbReference>
<proteinExistence type="inferred from homology"/>
<dbReference type="OrthoDB" id="166746at2759"/>